<feature type="domain" description="Orc1-like AAA ATPase" evidence="4">
    <location>
        <begin position="9"/>
        <end position="170"/>
    </location>
</feature>
<accession>A0ABW0ZQ06</accession>
<reference evidence="6" key="1">
    <citation type="journal article" date="2019" name="Int. J. Syst. Evol. Microbiol.">
        <title>The Global Catalogue of Microorganisms (GCM) 10K type strain sequencing project: providing services to taxonomists for standard genome sequencing and annotation.</title>
        <authorList>
            <consortium name="The Broad Institute Genomics Platform"/>
            <consortium name="The Broad Institute Genome Sequencing Center for Infectious Disease"/>
            <person name="Wu L."/>
            <person name="Ma J."/>
        </authorList>
    </citation>
    <scope>NUCLEOTIDE SEQUENCE [LARGE SCALE GENOMIC DNA]</scope>
    <source>
        <strain evidence="6">YIM 94188</strain>
    </source>
</reference>
<feature type="coiled-coil region" evidence="3">
    <location>
        <begin position="904"/>
        <end position="938"/>
    </location>
</feature>
<dbReference type="SUPFAM" id="SSF52540">
    <property type="entry name" value="P-loop containing nucleoside triphosphate hydrolases"/>
    <property type="match status" value="1"/>
</dbReference>
<keyword evidence="1" id="KW-0547">Nucleotide-binding</keyword>
<comment type="caution">
    <text evidence="5">The sequence shown here is derived from an EMBL/GenBank/DDBJ whole genome shotgun (WGS) entry which is preliminary data.</text>
</comment>
<protein>
    <submittedName>
        <fullName evidence="5">ATP-binding protein</fullName>
    </submittedName>
</protein>
<dbReference type="PANTHER" id="PTHR16305:SF35">
    <property type="entry name" value="TRANSCRIPTIONAL ACTIVATOR DOMAIN"/>
    <property type="match status" value="1"/>
</dbReference>
<evidence type="ECO:0000313" key="5">
    <source>
        <dbReference type="EMBL" id="MFC5731364.1"/>
    </source>
</evidence>
<evidence type="ECO:0000256" key="2">
    <source>
        <dbReference type="ARBA" id="ARBA00022840"/>
    </source>
</evidence>
<keyword evidence="2 5" id="KW-0067">ATP-binding</keyword>
<dbReference type="Proteomes" id="UP001596072">
    <property type="component" value="Unassembled WGS sequence"/>
</dbReference>
<dbReference type="Pfam" id="PF13191">
    <property type="entry name" value="AAA_16"/>
    <property type="match status" value="1"/>
</dbReference>
<proteinExistence type="predicted"/>
<gene>
    <name evidence="5" type="ORF">ACFPQB_20805</name>
</gene>
<sequence length="1013" mass="109518">MAARADPQRLVGREPALASLRSATDTAARGTGRLLLVTGEPGIGKTTLLTEVAAEATANGAVVLPAQCWEGDGAPAYWAWVQVVRAGIAAGGDPGRARILLPGETVPVSIAGAPAAARFELFDAVVSFLTGLAERSPVVVVIDDLQWADTGSLRLLEFATRHLAGRPVLLLGAYRDEEAGEQLRKLAGTSERVPLFGLSRPDVAVLMRAMSQVDPSSTVIDDVWRRTGGNPFLVRELTRLLVAQGGHRGTEHAPSVLLDSVRDILERRLARLSQPCADLLTIAAVIGPQVRRELLARLMDDPGPLEDLLLEASTARVLAEPASETGPCRFSHDLFRETLMAGLTPEHRTRLHLAAGRALQALSAEGIPVHPAELAAHFYAAVTTAPEDAMRSAMAAGEDSRSRLAFEESCEHYRRAHVALDRTTDPDPAVRLELTLLLADADARAGHSPADRDAYRQAAALARRLGDAERLATAALGLHALGWRQDHAEAIALLTESVDLLPDAPTALRARALAALARDLYHARAEQQDWQRAQVLAEDAVATARKTGDDATLAFCLLALHDASWRAGSAGTRLPLVDEMLAAAERAGEGDLLAQARLLRATALIELGDPQGLVELDAYCRHCERLRHSRARYGAVSRRSTLALLAGRLADAQDLADRALRFGLDIGEQDAYGVHETLSWAVRRATGDWHTFTEVASNPWPDLPLGEAIAQIAAGDVDAARVTLSRLPIDTLSYMHDLEMLAILAEVLVTAGTDEQRARLYERMTDYVGTHIVVGGCASYFGAVELYQGLLAQSLGRFEDARADFAKATDRHRKLGAVAWAQRSSDLAAACRRQETTQTCVFRREGDTWAISYHGAEAHLPDLKGLHDLAVLLAQPGESVHAVQLQTGRPPRGGADEMLDEQAKTAYRRRLADLETEIDEAESDNDTYRAANARAERDALTAQLSAAVGLGGRDRRLGDERERARKAVTARIHDAIGRIDRAIPELGEHLRATVQTGTWCSYAPEHPTRWRCA</sequence>
<organism evidence="5 6">
    <name type="scientific">Nocardioides vastitatis</name>
    <dbReference type="NCBI Taxonomy" id="2568655"/>
    <lineage>
        <taxon>Bacteria</taxon>
        <taxon>Bacillati</taxon>
        <taxon>Actinomycetota</taxon>
        <taxon>Actinomycetes</taxon>
        <taxon>Propionibacteriales</taxon>
        <taxon>Nocardioidaceae</taxon>
        <taxon>Nocardioides</taxon>
    </lineage>
</organism>
<evidence type="ECO:0000313" key="6">
    <source>
        <dbReference type="Proteomes" id="UP001596072"/>
    </source>
</evidence>
<dbReference type="EMBL" id="JBHSNS010000015">
    <property type="protein sequence ID" value="MFC5731364.1"/>
    <property type="molecule type" value="Genomic_DNA"/>
</dbReference>
<evidence type="ECO:0000256" key="3">
    <source>
        <dbReference type="SAM" id="Coils"/>
    </source>
</evidence>
<dbReference type="InterPro" id="IPR027417">
    <property type="entry name" value="P-loop_NTPase"/>
</dbReference>
<evidence type="ECO:0000256" key="1">
    <source>
        <dbReference type="ARBA" id="ARBA00022741"/>
    </source>
</evidence>
<keyword evidence="3" id="KW-0175">Coiled coil</keyword>
<dbReference type="InterPro" id="IPR011990">
    <property type="entry name" value="TPR-like_helical_dom_sf"/>
</dbReference>
<keyword evidence="6" id="KW-1185">Reference proteome</keyword>
<dbReference type="Gene3D" id="3.40.50.300">
    <property type="entry name" value="P-loop containing nucleotide triphosphate hydrolases"/>
    <property type="match status" value="1"/>
</dbReference>
<dbReference type="Gene3D" id="1.25.40.10">
    <property type="entry name" value="Tetratricopeptide repeat domain"/>
    <property type="match status" value="1"/>
</dbReference>
<evidence type="ECO:0000259" key="4">
    <source>
        <dbReference type="Pfam" id="PF13191"/>
    </source>
</evidence>
<dbReference type="InterPro" id="IPR041664">
    <property type="entry name" value="AAA_16"/>
</dbReference>
<dbReference type="PANTHER" id="PTHR16305">
    <property type="entry name" value="TESTICULAR SOLUBLE ADENYLYL CYCLASE"/>
    <property type="match status" value="1"/>
</dbReference>
<dbReference type="GO" id="GO:0005524">
    <property type="term" value="F:ATP binding"/>
    <property type="evidence" value="ECO:0007669"/>
    <property type="project" value="UniProtKB-KW"/>
</dbReference>
<dbReference type="RefSeq" id="WP_136433613.1">
    <property type="nucleotide sequence ID" value="NZ_JBHSNS010000015.1"/>
</dbReference>
<name>A0ABW0ZQ06_9ACTN</name>